<feature type="compositionally biased region" description="Basic and acidic residues" evidence="7">
    <location>
        <begin position="1041"/>
        <end position="1050"/>
    </location>
</feature>
<feature type="compositionally biased region" description="Polar residues" evidence="7">
    <location>
        <begin position="1143"/>
        <end position="1165"/>
    </location>
</feature>
<feature type="compositionally biased region" description="Acidic residues" evidence="7">
    <location>
        <begin position="1017"/>
        <end position="1040"/>
    </location>
</feature>
<feature type="transmembrane region" description="Helical" evidence="8">
    <location>
        <begin position="633"/>
        <end position="652"/>
    </location>
</feature>
<dbReference type="EMBL" id="SRQM01000088">
    <property type="protein sequence ID" value="KAG6119047.1"/>
    <property type="molecule type" value="Genomic_DNA"/>
</dbReference>
<keyword evidence="6 8" id="KW-0472">Membrane</keyword>
<evidence type="ECO:0000256" key="2">
    <source>
        <dbReference type="ARBA" id="ARBA00010642"/>
    </source>
</evidence>
<reference evidence="10 11" key="1">
    <citation type="journal article" date="2020" name="bioRxiv">
        <title>Whole genome comparisons of ergot fungi reveals the divergence and evolution of species within the genus Claviceps are the result of varying mechanisms driving genome evolution and host range expansion.</title>
        <authorList>
            <person name="Wyka S.A."/>
            <person name="Mondo S.J."/>
            <person name="Liu M."/>
            <person name="Dettman J."/>
            <person name="Nalam V."/>
            <person name="Broders K.D."/>
        </authorList>
    </citation>
    <scope>NUCLEOTIDE SEQUENCE [LARGE SCALE GENOMIC DNA]</scope>
    <source>
        <strain evidence="10 11">LM576</strain>
    </source>
</reference>
<dbReference type="GO" id="GO:0016020">
    <property type="term" value="C:membrane"/>
    <property type="evidence" value="ECO:0007669"/>
    <property type="project" value="UniProtKB-SubCell"/>
</dbReference>
<evidence type="ECO:0000256" key="4">
    <source>
        <dbReference type="ARBA" id="ARBA00022729"/>
    </source>
</evidence>
<organism evidence="10 11">
    <name type="scientific">Claviceps humidiphila</name>
    <dbReference type="NCBI Taxonomy" id="1294629"/>
    <lineage>
        <taxon>Eukaryota</taxon>
        <taxon>Fungi</taxon>
        <taxon>Dikarya</taxon>
        <taxon>Ascomycota</taxon>
        <taxon>Pezizomycotina</taxon>
        <taxon>Sordariomycetes</taxon>
        <taxon>Hypocreomycetidae</taxon>
        <taxon>Hypocreales</taxon>
        <taxon>Clavicipitaceae</taxon>
        <taxon>Claviceps</taxon>
    </lineage>
</organism>
<dbReference type="Pfam" id="PF14558">
    <property type="entry name" value="TRP_N"/>
    <property type="match status" value="1"/>
</dbReference>
<evidence type="ECO:0000313" key="11">
    <source>
        <dbReference type="Proteomes" id="UP000732380"/>
    </source>
</evidence>
<dbReference type="Proteomes" id="UP000732380">
    <property type="component" value="Unassembled WGS sequence"/>
</dbReference>
<feature type="region of interest" description="Disordered" evidence="7">
    <location>
        <begin position="972"/>
        <end position="1223"/>
    </location>
</feature>
<feature type="compositionally biased region" description="Low complexity" evidence="7">
    <location>
        <begin position="865"/>
        <end position="888"/>
    </location>
</feature>
<keyword evidence="5 8" id="KW-1133">Transmembrane helix</keyword>
<evidence type="ECO:0000256" key="1">
    <source>
        <dbReference type="ARBA" id="ARBA00004141"/>
    </source>
</evidence>
<evidence type="ECO:0000256" key="7">
    <source>
        <dbReference type="SAM" id="MobiDB-lite"/>
    </source>
</evidence>
<feature type="transmembrane region" description="Helical" evidence="8">
    <location>
        <begin position="664"/>
        <end position="686"/>
    </location>
</feature>
<gene>
    <name evidence="10" type="ORF">E4U13_008059</name>
</gene>
<evidence type="ECO:0000256" key="6">
    <source>
        <dbReference type="ARBA" id="ARBA00023136"/>
    </source>
</evidence>
<name>A0A9P7TW77_9HYPO</name>
<comment type="similarity">
    <text evidence="2">Belongs to the transient receptor potential (TRP) ion channel family.</text>
</comment>
<dbReference type="InterPro" id="IPR032800">
    <property type="entry name" value="TRP_N"/>
</dbReference>
<feature type="transmembrane region" description="Helical" evidence="8">
    <location>
        <begin position="522"/>
        <end position="546"/>
    </location>
</feature>
<dbReference type="GO" id="GO:0055085">
    <property type="term" value="P:transmembrane transport"/>
    <property type="evidence" value="ECO:0007669"/>
    <property type="project" value="TreeGrafter"/>
</dbReference>
<evidence type="ECO:0000256" key="3">
    <source>
        <dbReference type="ARBA" id="ARBA00022692"/>
    </source>
</evidence>
<evidence type="ECO:0000259" key="9">
    <source>
        <dbReference type="SMART" id="SM01320"/>
    </source>
</evidence>
<feature type="region of interest" description="Disordered" evidence="7">
    <location>
        <begin position="834"/>
        <end position="910"/>
    </location>
</feature>
<keyword evidence="3 8" id="KW-0812">Transmembrane</keyword>
<dbReference type="Pfam" id="PF06011">
    <property type="entry name" value="TRP"/>
    <property type="match status" value="1"/>
</dbReference>
<feature type="compositionally biased region" description="Acidic residues" evidence="7">
    <location>
        <begin position="1064"/>
        <end position="1081"/>
    </location>
</feature>
<dbReference type="PANTHER" id="PTHR31145">
    <property type="entry name" value="INTEGRAL MEMBRANE PROTEIN (AFU_ORTHOLOGUE AFUA_7G01610)"/>
    <property type="match status" value="1"/>
</dbReference>
<feature type="transmembrane region" description="Helical" evidence="8">
    <location>
        <begin position="601"/>
        <end position="621"/>
    </location>
</feature>
<dbReference type="SMART" id="SM01320">
    <property type="entry name" value="TRP_N"/>
    <property type="match status" value="1"/>
</dbReference>
<dbReference type="InterPro" id="IPR040241">
    <property type="entry name" value="TRP_Flc/Pkd2-like"/>
</dbReference>
<dbReference type="AlphaFoldDB" id="A0A9P7TW77"/>
<proteinExistence type="inferred from homology"/>
<evidence type="ECO:0000256" key="5">
    <source>
        <dbReference type="ARBA" id="ARBA00022989"/>
    </source>
</evidence>
<comment type="subcellular location">
    <subcellularLocation>
        <location evidence="1">Membrane</location>
        <topology evidence="1">Multi-pass membrane protein</topology>
    </subcellularLocation>
</comment>
<keyword evidence="11" id="KW-1185">Reference proteome</keyword>
<dbReference type="PANTHER" id="PTHR31145:SF6">
    <property type="entry name" value="INTEGRAL MEMBRANE PROTEIN (AFU_ORTHOLOGUE AFUA_7G01610)"/>
    <property type="match status" value="1"/>
</dbReference>
<evidence type="ECO:0000256" key="8">
    <source>
        <dbReference type="SAM" id="Phobius"/>
    </source>
</evidence>
<feature type="transmembrane region" description="Helical" evidence="8">
    <location>
        <begin position="441"/>
        <end position="466"/>
    </location>
</feature>
<protein>
    <recommendedName>
        <fullName evidence="9">ML-like domain-containing protein</fullName>
    </recommendedName>
</protein>
<feature type="compositionally biased region" description="Basic and acidic residues" evidence="7">
    <location>
        <begin position="1193"/>
        <end position="1203"/>
    </location>
</feature>
<feature type="transmembrane region" description="Helical" evidence="8">
    <location>
        <begin position="496"/>
        <end position="516"/>
    </location>
</feature>
<dbReference type="InterPro" id="IPR010308">
    <property type="entry name" value="TRP_C"/>
</dbReference>
<comment type="caution">
    <text evidence="10">The sequence shown here is derived from an EMBL/GenBank/DDBJ whole genome shotgun (WGS) entry which is preliminary data.</text>
</comment>
<feature type="domain" description="ML-like" evidence="9">
    <location>
        <begin position="121"/>
        <end position="305"/>
    </location>
</feature>
<sequence>METTSHHHLLSGMAGKMDFGTYRLRGLVSSSREAPSPIPHVEKRADHLCRKRLGASPSKSISSHHDICCCQAAGPVCATASPNLTRQNKGRNRRLRPVRATETLCRLISIVFFTLFVSTPVSAVRIRATNCLPESFQNQNPPFIQWVPVEADAKFDTKSEKHNFQYIVWGNVTGSIQQVQLPKPEDQDYWTNPDKINGKIINSDNSENGTTVKSSISMLSYMPWSHRSFFCGDSLVNGSCPLPPVFNTTGNVSIYDLPSMNITNDMRSSYSFASFSATMLIIFGNADGTNIGCVSSVITPDLGNLAWVLKVMPLIVLLFAGFAVVLAGIYSPWGSSNIFHWSSNYGRDADLLRLVTPGFGDCLQYLQFIALSGALSLSYPGFYQPAVSQVGWSALMFNQSFVTQSPGWQSVQDGIYVTDTPDGYGLHALGQLVGMHESADIWAGMMVWLCVIIAAVFVLTQAGFFAQWLYRKIRMIPEEDLRAKNLPFSTGNVIRIVFNFLLIPIVALSCFQLVAAADAPSYAIVLAALTLVVLLGFAIYVLLLIVRTRPKACLFDDLPTVLRYGPLYNTYSDEAAAFVLIPVLLNFVRGVAIGAVQASGISQVVLLAICEVIQVFTLHAFKPFQSPTSMNAYHTLFSVLRLIIVLLMVAFVPSLGVTEGPKGWIGYAILLIHGGVLALGFFLNALQTIVEVVARLLGAGGDNAGGLTRGGLTKIFGMRELSRRETQRTVPSRASQLSTMAMLHAEEGGPTGYLAPGSGGLFMSTMGYGGAAMVTHNKHRSSSGFQSIDVFTAGHRHEDSNSSYMPGTPGETSTFSFIASPTVGRPVMVPVHVEPSDPYYRPPRRPPINPQLRDSSYSDKPPSNALGLDSTSAATAAAAKGNSGATEAPEAAMEEVAREATPAPGGGGVVNLPVNHTDYATREVDFYYGVRGPALNSENPGRRLGTGPADPTGPVATATGWFRNLFGGKSKEKSKGFEVVRSSRMPPHMVRNGGFGDETPPEGIPVAMGVLRNGPIDSDDEDDDVQANADNADDDADDADNDSKDSDSTPEKSSSTPPPREPDDLLADTDEPSSDDSDAEDSVSLVDGSPPNLPRGRSILSLNSPEIPRRSSKRHSASAVSLDPRCLSTFSAPPLQPQAPPSEHSTSDNGPSSNRGHATHLSVTSALPFERTSSQKHSSSKSSMDFPGDLSEVDLRGGRDGERPASYGTVVQHGINRVDPPRLPPLDLLGSSAELVDEFAMFKDT</sequence>
<evidence type="ECO:0000313" key="10">
    <source>
        <dbReference type="EMBL" id="KAG6119047.1"/>
    </source>
</evidence>
<feature type="transmembrane region" description="Helical" evidence="8">
    <location>
        <begin position="307"/>
        <end position="330"/>
    </location>
</feature>
<accession>A0A9P7TW77</accession>
<keyword evidence="4" id="KW-0732">Signal</keyword>